<evidence type="ECO:0000256" key="2">
    <source>
        <dbReference type="SAM" id="Phobius"/>
    </source>
</evidence>
<dbReference type="EMBL" id="GL945431">
    <property type="protein sequence ID" value="EGO27222.1"/>
    <property type="molecule type" value="Genomic_DNA"/>
</dbReference>
<dbReference type="KEGG" id="sla:SERLADRAFT_460255"/>
<accession>F8NPR6</accession>
<feature type="region of interest" description="Disordered" evidence="1">
    <location>
        <begin position="330"/>
        <end position="361"/>
    </location>
</feature>
<dbReference type="InterPro" id="IPR021848">
    <property type="entry name" value="HODM_asu-like"/>
</dbReference>
<evidence type="ECO:0000256" key="1">
    <source>
        <dbReference type="SAM" id="MobiDB-lite"/>
    </source>
</evidence>
<sequence>MDRLDWVPCNSDGLALVAIGGLLLGLFAFKRYSARRKQPVSTEADLSKKRRFGAPEEVQVQKDLNKFREPGEWTPQTFDYPSITPCPHPLSDIRPVPYRPFRWGEYHITMGIRSMPWDEWIELDQQYTTYESIRAFRIKTRGEDAVRILPSRHDNGVDIRGGGDAAKELLYEIGEYLSRRHPSCFVVTRHTAEQPWPQINGLSLGWEGLPPIHTIIVVATGKTYQFDGLEGEEAMRVAALLIQDDIAIMIEGSDGRYYFQAGAICVPGFWRMRDKIGMPLDEIHITGNVPQYKEKLQTSMERFFKRMPLEKPVVRNNYFIQVVKPLKKSEDGHTLDDKEETTSDVDPEELGWSDSTNGPEDAFAHGHGHARRQAPYLAPQTLRLRTERQTLRRLPRTGAIIFGIRTYLFKIEELADEPGVPGRLASSIRSWPDDVSTYKGRKMYRDVLLGYLDERAREQENRIGAEPALQEDHFPL</sequence>
<proteinExistence type="predicted"/>
<evidence type="ECO:0000313" key="3">
    <source>
        <dbReference type="EMBL" id="EGO27222.1"/>
    </source>
</evidence>
<gene>
    <name evidence="3" type="ORF">SERLADRAFT_460255</name>
</gene>
<keyword evidence="2" id="KW-1133">Transmembrane helix</keyword>
<keyword evidence="2" id="KW-0472">Membrane</keyword>
<protein>
    <submittedName>
        <fullName evidence="3">Uncharacterized protein</fullName>
    </submittedName>
</protein>
<keyword evidence="2" id="KW-0812">Transmembrane</keyword>
<dbReference type="Pfam" id="PF11927">
    <property type="entry name" value="HODM_asu-like"/>
    <property type="match status" value="1"/>
</dbReference>
<feature type="compositionally biased region" description="Acidic residues" evidence="1">
    <location>
        <begin position="337"/>
        <end position="351"/>
    </location>
</feature>
<dbReference type="Proteomes" id="UP000008064">
    <property type="component" value="Unassembled WGS sequence"/>
</dbReference>
<feature type="transmembrane region" description="Helical" evidence="2">
    <location>
        <begin position="12"/>
        <end position="29"/>
    </location>
</feature>
<dbReference type="RefSeq" id="XP_007315313.1">
    <property type="nucleotide sequence ID" value="XM_007315251.1"/>
</dbReference>
<organism>
    <name type="scientific">Serpula lacrymans var. lacrymans (strain S7.9)</name>
    <name type="common">Dry rot fungus</name>
    <dbReference type="NCBI Taxonomy" id="578457"/>
    <lineage>
        <taxon>Eukaryota</taxon>
        <taxon>Fungi</taxon>
        <taxon>Dikarya</taxon>
        <taxon>Basidiomycota</taxon>
        <taxon>Agaricomycotina</taxon>
        <taxon>Agaricomycetes</taxon>
        <taxon>Agaricomycetidae</taxon>
        <taxon>Boletales</taxon>
        <taxon>Coniophorineae</taxon>
        <taxon>Serpulaceae</taxon>
        <taxon>Serpula</taxon>
    </lineage>
</organism>
<name>F8NPR6_SERL9</name>
<dbReference type="HOGENOM" id="CLU_025462_0_2_1"/>
<dbReference type="GeneID" id="18818054"/>
<dbReference type="OrthoDB" id="497541at2759"/>
<dbReference type="AlphaFoldDB" id="F8NPR6"/>
<reference evidence="3" key="1">
    <citation type="submission" date="2011-04" db="EMBL/GenBank/DDBJ databases">
        <title>Evolution of plant cell wall degrading machinery underlies the functional diversity of forest fungi.</title>
        <authorList>
            <consortium name="US DOE Joint Genome Institute (JGI-PGF)"/>
            <person name="Eastwood D.C."/>
            <person name="Floudas D."/>
            <person name="Binder M."/>
            <person name="Majcherczyk A."/>
            <person name="Schneider P."/>
            <person name="Aerts A."/>
            <person name="Asiegbu F.O."/>
            <person name="Baker S.E."/>
            <person name="Barry K."/>
            <person name="Bendiksby M."/>
            <person name="Blumentritt M."/>
            <person name="Coutinho P.M."/>
            <person name="Cullen D."/>
            <person name="Cullen D."/>
            <person name="Gathman A."/>
            <person name="Goodell B."/>
            <person name="Henrissat B."/>
            <person name="Ihrmark K."/>
            <person name="Kauserud H."/>
            <person name="Kohler A."/>
            <person name="LaButti K."/>
            <person name="Lapidus A."/>
            <person name="Lavin J.L."/>
            <person name="Lee Y.-H."/>
            <person name="Lindquist E."/>
            <person name="Lilly W."/>
            <person name="Lucas S."/>
            <person name="Morin E."/>
            <person name="Murat C."/>
            <person name="Oguiza J.A."/>
            <person name="Park J."/>
            <person name="Pisabarro A.G."/>
            <person name="Riley R."/>
            <person name="Rosling A."/>
            <person name="Salamov A."/>
            <person name="Schmidt O."/>
            <person name="Schmutz J."/>
            <person name="Skrede I."/>
            <person name="Stenlid J."/>
            <person name="Wiebenga A."/>
            <person name="Xie X."/>
            <person name="Kues U."/>
            <person name="Hibbett D.S."/>
            <person name="Hoffmeister D."/>
            <person name="Hogberg N."/>
            <person name="Martin F."/>
            <person name="Grigoriev I.V."/>
            <person name="Watkinson S.C."/>
        </authorList>
    </citation>
    <scope>NUCLEOTIDE SEQUENCE</scope>
    <source>
        <strain evidence="3">S7.9</strain>
    </source>
</reference>